<dbReference type="AlphaFoldDB" id="A0A127Q1T5"/>
<evidence type="ECO:0000256" key="1">
    <source>
        <dbReference type="SAM" id="SignalP"/>
    </source>
</evidence>
<feature type="chain" id="PRO_5007277416" description="DUF2946 domain-containing protein" evidence="1">
    <location>
        <begin position="26"/>
        <end position="135"/>
    </location>
</feature>
<reference evidence="2 3" key="1">
    <citation type="submission" date="2015-11" db="EMBL/GenBank/DDBJ databases">
        <title>Exploring the genomic traits of fungus-feeding bacterial genus Collimonas.</title>
        <authorList>
            <person name="Song C."/>
            <person name="Schmidt R."/>
            <person name="de Jager V."/>
            <person name="Krzyzanowska D."/>
            <person name="Jongedijk E."/>
            <person name="Cankar K."/>
            <person name="Beekwilder J."/>
            <person name="van Veen A."/>
            <person name="de Boer W."/>
            <person name="van Veen J.A."/>
            <person name="Garbeva P."/>
        </authorList>
    </citation>
    <scope>NUCLEOTIDE SEQUENCE [LARGE SCALE GENOMIC DNA]</scope>
    <source>
        <strain evidence="2 3">Ter91</strain>
    </source>
</reference>
<protein>
    <recommendedName>
        <fullName evidence="4">DUF2946 domain-containing protein</fullName>
    </recommendedName>
</protein>
<keyword evidence="1" id="KW-0732">Signal</keyword>
<evidence type="ECO:0000313" key="3">
    <source>
        <dbReference type="Proteomes" id="UP000074561"/>
    </source>
</evidence>
<gene>
    <name evidence="2" type="ORF">CPter91_1580</name>
</gene>
<dbReference type="Proteomes" id="UP000074561">
    <property type="component" value="Chromosome"/>
</dbReference>
<evidence type="ECO:0000313" key="2">
    <source>
        <dbReference type="EMBL" id="AMP03956.1"/>
    </source>
</evidence>
<dbReference type="STRING" id="279113.CPter91_1580"/>
<organism evidence="2 3">
    <name type="scientific">Collimonas pratensis</name>
    <dbReference type="NCBI Taxonomy" id="279113"/>
    <lineage>
        <taxon>Bacteria</taxon>
        <taxon>Pseudomonadati</taxon>
        <taxon>Pseudomonadota</taxon>
        <taxon>Betaproteobacteria</taxon>
        <taxon>Burkholderiales</taxon>
        <taxon>Oxalobacteraceae</taxon>
        <taxon>Collimonas</taxon>
    </lineage>
</organism>
<accession>A0A127Q1T5</accession>
<dbReference type="OrthoDB" id="8724837at2"/>
<dbReference type="PATRIC" id="fig|279113.9.peg.1572"/>
<dbReference type="RefSeq" id="WP_061938921.1">
    <property type="nucleotide sequence ID" value="NZ_CP013234.1"/>
</dbReference>
<sequence length="135" mass="13789">MFSLTRLKNLLILLLALAIPLQGYAAAAMVFCGPGKPAVTMAAVADHAGMAHQHMAAEAQDAGQVQHGDAGHAASHDKSSTSCSSCAACCVGVLPVNAPLAAVQPLPVIHPLLFPLSGFVGYTPENPERPPSLLS</sequence>
<name>A0A127Q1T5_9BURK</name>
<dbReference type="EMBL" id="CP013234">
    <property type="protein sequence ID" value="AMP03956.1"/>
    <property type="molecule type" value="Genomic_DNA"/>
</dbReference>
<evidence type="ECO:0008006" key="4">
    <source>
        <dbReference type="Google" id="ProtNLM"/>
    </source>
</evidence>
<dbReference type="KEGG" id="cpra:CPter91_1580"/>
<proteinExistence type="predicted"/>
<feature type="signal peptide" evidence="1">
    <location>
        <begin position="1"/>
        <end position="25"/>
    </location>
</feature>